<feature type="transmembrane region" description="Helical" evidence="2">
    <location>
        <begin position="191"/>
        <end position="210"/>
    </location>
</feature>
<keyword evidence="2" id="KW-0812">Transmembrane</keyword>
<feature type="compositionally biased region" description="Low complexity" evidence="1">
    <location>
        <begin position="31"/>
        <end position="42"/>
    </location>
</feature>
<feature type="region of interest" description="Disordered" evidence="1">
    <location>
        <begin position="1"/>
        <end position="52"/>
    </location>
</feature>
<dbReference type="EMBL" id="CP099425">
    <property type="protein sequence ID" value="USW56370.1"/>
    <property type="molecule type" value="Genomic_DNA"/>
</dbReference>
<name>A0A9Q9EMT2_9PEZI</name>
<dbReference type="AlphaFoldDB" id="A0A9Q9EMT2"/>
<keyword evidence="2" id="KW-0472">Membrane</keyword>
<evidence type="ECO:0000313" key="4">
    <source>
        <dbReference type="Proteomes" id="UP001056384"/>
    </source>
</evidence>
<protein>
    <submittedName>
        <fullName evidence="3">Uncharacterized protein</fullName>
    </submittedName>
</protein>
<keyword evidence="2" id="KW-1133">Transmembrane helix</keyword>
<reference evidence="3" key="1">
    <citation type="submission" date="2022-06" db="EMBL/GenBank/DDBJ databases">
        <title>Complete genome sequences of two strains of the flax pathogen Septoria linicola.</title>
        <authorList>
            <person name="Lapalu N."/>
            <person name="Simon A."/>
            <person name="Demenou B."/>
            <person name="Paumier D."/>
            <person name="Guillot M.-P."/>
            <person name="Gout L."/>
            <person name="Valade R."/>
        </authorList>
    </citation>
    <scope>NUCLEOTIDE SEQUENCE</scope>
    <source>
        <strain evidence="3">SE15195</strain>
    </source>
</reference>
<feature type="compositionally biased region" description="Acidic residues" evidence="1">
    <location>
        <begin position="19"/>
        <end position="30"/>
    </location>
</feature>
<sequence>MVYNPSPNRTLSSHYRKEEEEEEDAEEDLVSSESSLHTTITTNHDDNDNTPFFTSTSATNAAEAMATPSSSQLFEILEQNRPQIYQQQQQQHHQHLRRDAIVPTPSPSPNEIEIHNAANILAKAFLSQTQAREKQTLHQKHEEQKVYLREGLMGLATRSATTTAVVDHKGGAMVQEMRTEQIEIRHAIRRFEFLACIFGVVCLVVLWVVVGGGEGEVSLLKGVGDDQACLKC</sequence>
<keyword evidence="4" id="KW-1185">Reference proteome</keyword>
<evidence type="ECO:0000313" key="3">
    <source>
        <dbReference type="EMBL" id="USW56370.1"/>
    </source>
</evidence>
<accession>A0A9Q9EMT2</accession>
<proteinExistence type="predicted"/>
<dbReference type="Proteomes" id="UP001056384">
    <property type="component" value="Chromosome 8"/>
</dbReference>
<feature type="compositionally biased region" description="Polar residues" evidence="1">
    <location>
        <begin position="1"/>
        <end position="13"/>
    </location>
</feature>
<evidence type="ECO:0000256" key="2">
    <source>
        <dbReference type="SAM" id="Phobius"/>
    </source>
</evidence>
<organism evidence="3 4">
    <name type="scientific">Septoria linicola</name>
    <dbReference type="NCBI Taxonomy" id="215465"/>
    <lineage>
        <taxon>Eukaryota</taxon>
        <taxon>Fungi</taxon>
        <taxon>Dikarya</taxon>
        <taxon>Ascomycota</taxon>
        <taxon>Pezizomycotina</taxon>
        <taxon>Dothideomycetes</taxon>
        <taxon>Dothideomycetidae</taxon>
        <taxon>Mycosphaerellales</taxon>
        <taxon>Mycosphaerellaceae</taxon>
        <taxon>Septoria</taxon>
    </lineage>
</organism>
<evidence type="ECO:0000256" key="1">
    <source>
        <dbReference type="SAM" id="MobiDB-lite"/>
    </source>
</evidence>
<gene>
    <name evidence="3" type="ORF">Slin15195_G096890</name>
</gene>